<feature type="region of interest" description="Disordered" evidence="1">
    <location>
        <begin position="106"/>
        <end position="141"/>
    </location>
</feature>
<organism evidence="3 4">
    <name type="scientific">Geranomyces variabilis</name>
    <dbReference type="NCBI Taxonomy" id="109894"/>
    <lineage>
        <taxon>Eukaryota</taxon>
        <taxon>Fungi</taxon>
        <taxon>Fungi incertae sedis</taxon>
        <taxon>Chytridiomycota</taxon>
        <taxon>Chytridiomycota incertae sedis</taxon>
        <taxon>Chytridiomycetes</taxon>
        <taxon>Spizellomycetales</taxon>
        <taxon>Powellomycetaceae</taxon>
        <taxon>Geranomyces</taxon>
    </lineage>
</organism>
<accession>A0AAD5TUD3</accession>
<gene>
    <name evidence="3" type="ORF">HDU87_002603</name>
</gene>
<keyword evidence="2" id="KW-0472">Membrane</keyword>
<protein>
    <submittedName>
        <fullName evidence="3">Uncharacterized protein</fullName>
    </submittedName>
</protein>
<evidence type="ECO:0000313" key="4">
    <source>
        <dbReference type="Proteomes" id="UP001212152"/>
    </source>
</evidence>
<keyword evidence="2" id="KW-1133">Transmembrane helix</keyword>
<comment type="caution">
    <text evidence="3">The sequence shown here is derived from an EMBL/GenBank/DDBJ whole genome shotgun (WGS) entry which is preliminary data.</text>
</comment>
<dbReference type="AlphaFoldDB" id="A0AAD5TUD3"/>
<evidence type="ECO:0000256" key="1">
    <source>
        <dbReference type="SAM" id="MobiDB-lite"/>
    </source>
</evidence>
<keyword evidence="4" id="KW-1185">Reference proteome</keyword>
<dbReference type="Proteomes" id="UP001212152">
    <property type="component" value="Unassembled WGS sequence"/>
</dbReference>
<keyword evidence="2" id="KW-0812">Transmembrane</keyword>
<name>A0AAD5TUD3_9FUNG</name>
<dbReference type="EMBL" id="JADGJQ010000002">
    <property type="protein sequence ID" value="KAJ3185037.1"/>
    <property type="molecule type" value="Genomic_DNA"/>
</dbReference>
<sequence length="141" mass="15197">MAVPLQDLLATPAGRAANPKLAAYMFAGRAFGTATVLVLTGTLGASMAVASVLGVNNLKEFSTLMQEFTAARFPALKRSAADDDDASGSKFDKDVYEFLKEVSADAEREEREGEWAETPAHQIIGQRVRHEIGPFSRHGQN</sequence>
<reference evidence="3" key="1">
    <citation type="submission" date="2020-05" db="EMBL/GenBank/DDBJ databases">
        <title>Phylogenomic resolution of chytrid fungi.</title>
        <authorList>
            <person name="Stajich J.E."/>
            <person name="Amses K."/>
            <person name="Simmons R."/>
            <person name="Seto K."/>
            <person name="Myers J."/>
            <person name="Bonds A."/>
            <person name="Quandt C.A."/>
            <person name="Barry K."/>
            <person name="Liu P."/>
            <person name="Grigoriev I."/>
            <person name="Longcore J.E."/>
            <person name="James T.Y."/>
        </authorList>
    </citation>
    <scope>NUCLEOTIDE SEQUENCE</scope>
    <source>
        <strain evidence="3">JEL0379</strain>
    </source>
</reference>
<evidence type="ECO:0000256" key="2">
    <source>
        <dbReference type="SAM" id="Phobius"/>
    </source>
</evidence>
<proteinExistence type="predicted"/>
<evidence type="ECO:0000313" key="3">
    <source>
        <dbReference type="EMBL" id="KAJ3185037.1"/>
    </source>
</evidence>
<feature type="transmembrane region" description="Helical" evidence="2">
    <location>
        <begin position="30"/>
        <end position="55"/>
    </location>
</feature>